<dbReference type="InterPro" id="IPR016181">
    <property type="entry name" value="Acyl_CoA_acyltransferase"/>
</dbReference>
<gene>
    <name evidence="1" type="ORF">SAMN05444583_1273</name>
</gene>
<protein>
    <submittedName>
        <fullName evidence="1">Uncharacterized protein</fullName>
    </submittedName>
</protein>
<dbReference type="SUPFAM" id="SSF55729">
    <property type="entry name" value="Acyl-CoA N-acyltransferases (Nat)"/>
    <property type="match status" value="1"/>
</dbReference>
<dbReference type="Proteomes" id="UP000198677">
    <property type="component" value="Unassembled WGS sequence"/>
</dbReference>
<sequence length="295" mass="31843">MPHIRPFRRSDRQQVTDLVNAHISAVVPGWAVSTATLLAQLEADPGQYVTDPWVQTRETLVVVVDSRVVGAAHLRCYRSSPDVGPDYRGSGEVAWMVCWPNHADAAASLLGAALRVIESWGARRVFADGDLPTPATFGIPDCWPHLEESLLGAGFRPGEDAVEVLFAGGIDTMPVSDSPASEHVRRSVGQHGVRFTLDDGATELGCVETIDDCTRGGALLRLAGWAEVAELDLPPGEAARSALLGSAADWLRTGGVANLFIALGREDVEEIEYFGGLGWRRLATVRRGWERTTRP</sequence>
<dbReference type="Gene3D" id="3.40.630.30">
    <property type="match status" value="1"/>
</dbReference>
<proteinExistence type="predicted"/>
<dbReference type="AlphaFoldDB" id="A0A1H7WGW2"/>
<name>A0A1H7WGW2_9NOCA</name>
<keyword evidence="2" id="KW-1185">Reference proteome</keyword>
<reference evidence="2" key="1">
    <citation type="submission" date="2016-10" db="EMBL/GenBank/DDBJ databases">
        <authorList>
            <person name="Varghese N."/>
            <person name="Submissions S."/>
        </authorList>
    </citation>
    <scope>NUCLEOTIDE SEQUENCE [LARGE SCALE GENOMIC DNA]</scope>
    <source>
        <strain evidence="2">DSM 44675</strain>
    </source>
</reference>
<dbReference type="OrthoDB" id="4565089at2"/>
<organism evidence="1 2">
    <name type="scientific">Rhodococcus maanshanensis</name>
    <dbReference type="NCBI Taxonomy" id="183556"/>
    <lineage>
        <taxon>Bacteria</taxon>
        <taxon>Bacillati</taxon>
        <taxon>Actinomycetota</taxon>
        <taxon>Actinomycetes</taxon>
        <taxon>Mycobacteriales</taxon>
        <taxon>Nocardiaceae</taxon>
        <taxon>Rhodococcus</taxon>
    </lineage>
</organism>
<accession>A0A1H7WGW2</accession>
<dbReference type="RefSeq" id="WP_143069505.1">
    <property type="nucleotide sequence ID" value="NZ_FOAW01000027.1"/>
</dbReference>
<evidence type="ECO:0000313" key="1">
    <source>
        <dbReference type="EMBL" id="SEM20842.1"/>
    </source>
</evidence>
<evidence type="ECO:0000313" key="2">
    <source>
        <dbReference type="Proteomes" id="UP000198677"/>
    </source>
</evidence>
<dbReference type="EMBL" id="FOAW01000027">
    <property type="protein sequence ID" value="SEM20842.1"/>
    <property type="molecule type" value="Genomic_DNA"/>
</dbReference>